<dbReference type="InterPro" id="IPR036047">
    <property type="entry name" value="F-box-like_dom_sf"/>
</dbReference>
<name>A0ABQ7LSI0_BRACM</name>
<reference evidence="2 3" key="1">
    <citation type="submission" date="2021-03" db="EMBL/GenBank/DDBJ databases">
        <authorList>
            <person name="King G.J."/>
            <person name="Bancroft I."/>
            <person name="Baten A."/>
            <person name="Bloomfield J."/>
            <person name="Borpatragohain P."/>
            <person name="He Z."/>
            <person name="Irish N."/>
            <person name="Irwin J."/>
            <person name="Liu K."/>
            <person name="Mauleon R.P."/>
            <person name="Moore J."/>
            <person name="Morris R."/>
            <person name="Ostergaard L."/>
            <person name="Wang B."/>
            <person name="Wells R."/>
        </authorList>
    </citation>
    <scope>NUCLEOTIDE SEQUENCE [LARGE SCALE GENOMIC DNA]</scope>
    <source>
        <strain evidence="2">R-o-18</strain>
        <tissue evidence="2">Leaf</tissue>
    </source>
</reference>
<proteinExistence type="predicted"/>
<feature type="domain" description="F-box associated beta-propeller type 1" evidence="1">
    <location>
        <begin position="57"/>
        <end position="391"/>
    </location>
</feature>
<dbReference type="SUPFAM" id="SSF81383">
    <property type="entry name" value="F-box domain"/>
    <property type="match status" value="1"/>
</dbReference>
<dbReference type="NCBIfam" id="TIGR01640">
    <property type="entry name" value="F_box_assoc_1"/>
    <property type="match status" value="1"/>
</dbReference>
<keyword evidence="3" id="KW-1185">Reference proteome</keyword>
<dbReference type="Proteomes" id="UP000823674">
    <property type="component" value="Chromosome A08"/>
</dbReference>
<sequence>MMTMMCDLPHDLLGEKILAKVPITSLKAIRSTCKLWNVLSKDFIVGKTTSRQHEFLGFMTIRSKVCSLRFGLRGIHNQDALVDPSTKQVRLLDQVEITKIFHCDGLVLCVTKENSKLLVWNPYLGQTKWIETRKQLHKSDMYALGCNNNSKVPNYKILRLHCCYDYYNHGRLSGSEIYNSMSESWSVLDLIPDCEIDYYQRGVTLKGDTYFFARGTAPHEVGNDAGIIGLGVFMLCFDYTKERFGPHLTLPFTITDNRHEAVVLSCVREEQLAVLYEKSQSNILDFWVTNKIESNVVSWSKFLKVDLTIKQPRHPLVHRNHGSFFIDEEKKVAVVFDIGLNDSSRHYATTAFIVGEEGYFTSVNIGKEPTRSGSSHPPLVSSSYLPSLLQINQPHQRKETAV</sequence>
<accession>A0ABQ7LSI0</accession>
<evidence type="ECO:0000313" key="2">
    <source>
        <dbReference type="EMBL" id="KAG5389513.1"/>
    </source>
</evidence>
<dbReference type="EMBL" id="JADBGQ010000007">
    <property type="protein sequence ID" value="KAG5389513.1"/>
    <property type="molecule type" value="Genomic_DNA"/>
</dbReference>
<comment type="caution">
    <text evidence="2">The sequence shown here is derived from an EMBL/GenBank/DDBJ whole genome shotgun (WGS) entry which is preliminary data.</text>
</comment>
<dbReference type="InterPro" id="IPR017451">
    <property type="entry name" value="F-box-assoc_interact_dom"/>
</dbReference>
<dbReference type="PANTHER" id="PTHR31672">
    <property type="entry name" value="BNACNNG10540D PROTEIN"/>
    <property type="match status" value="1"/>
</dbReference>
<dbReference type="InterPro" id="IPR006527">
    <property type="entry name" value="F-box-assoc_dom_typ1"/>
</dbReference>
<evidence type="ECO:0000259" key="1">
    <source>
        <dbReference type="Pfam" id="PF07734"/>
    </source>
</evidence>
<dbReference type="InterPro" id="IPR050796">
    <property type="entry name" value="SCF_F-box_component"/>
</dbReference>
<evidence type="ECO:0000313" key="3">
    <source>
        <dbReference type="Proteomes" id="UP000823674"/>
    </source>
</evidence>
<organism evidence="2 3">
    <name type="scientific">Brassica rapa subsp. trilocularis</name>
    <dbReference type="NCBI Taxonomy" id="1813537"/>
    <lineage>
        <taxon>Eukaryota</taxon>
        <taxon>Viridiplantae</taxon>
        <taxon>Streptophyta</taxon>
        <taxon>Embryophyta</taxon>
        <taxon>Tracheophyta</taxon>
        <taxon>Spermatophyta</taxon>
        <taxon>Magnoliopsida</taxon>
        <taxon>eudicotyledons</taxon>
        <taxon>Gunneridae</taxon>
        <taxon>Pentapetalae</taxon>
        <taxon>rosids</taxon>
        <taxon>malvids</taxon>
        <taxon>Brassicales</taxon>
        <taxon>Brassicaceae</taxon>
        <taxon>Brassiceae</taxon>
        <taxon>Brassica</taxon>
    </lineage>
</organism>
<dbReference type="Pfam" id="PF07734">
    <property type="entry name" value="FBA_1"/>
    <property type="match status" value="1"/>
</dbReference>
<protein>
    <recommendedName>
        <fullName evidence="1">F-box associated beta-propeller type 1 domain-containing protein</fullName>
    </recommendedName>
</protein>
<gene>
    <name evidence="2" type="primary">A08p020470.1_BraROA</name>
    <name evidence="2" type="ORF">IGI04_031054</name>
</gene>
<dbReference type="PANTHER" id="PTHR31672:SF13">
    <property type="entry name" value="F-BOX PROTEIN CPR30-LIKE"/>
    <property type="match status" value="1"/>
</dbReference>